<feature type="region of interest" description="Disordered" evidence="1">
    <location>
        <begin position="1"/>
        <end position="21"/>
    </location>
</feature>
<dbReference type="RefSeq" id="WP_385943055.1">
    <property type="nucleotide sequence ID" value="NZ_JBHSOZ010000016.1"/>
</dbReference>
<accession>A0ABW0YPF7</accession>
<dbReference type="Proteomes" id="UP001596142">
    <property type="component" value="Unassembled WGS sequence"/>
</dbReference>
<feature type="compositionally biased region" description="Polar residues" evidence="1">
    <location>
        <begin position="1"/>
        <end position="11"/>
    </location>
</feature>
<comment type="caution">
    <text evidence="2">The sequence shown here is derived from an EMBL/GenBank/DDBJ whole genome shotgun (WGS) entry which is preliminary data.</text>
</comment>
<gene>
    <name evidence="2" type="ORF">ACFPU1_16640</name>
</gene>
<evidence type="ECO:0000313" key="2">
    <source>
        <dbReference type="EMBL" id="MFC5714375.1"/>
    </source>
</evidence>
<evidence type="ECO:0000313" key="3">
    <source>
        <dbReference type="Proteomes" id="UP001596142"/>
    </source>
</evidence>
<protein>
    <recommendedName>
        <fullName evidence="4">Ribbon-helix-helix protein, copG family</fullName>
    </recommendedName>
</protein>
<organism evidence="2 3">
    <name type="scientific">Thalassorhabdus alkalitolerans</name>
    <dbReference type="NCBI Taxonomy" id="2282697"/>
    <lineage>
        <taxon>Bacteria</taxon>
        <taxon>Bacillati</taxon>
        <taxon>Bacillota</taxon>
        <taxon>Bacilli</taxon>
        <taxon>Bacillales</taxon>
        <taxon>Bacillaceae</taxon>
        <taxon>Thalassorhabdus</taxon>
    </lineage>
</organism>
<keyword evidence="3" id="KW-1185">Reference proteome</keyword>
<sequence>MTSFIKSTPKSESAKTRSHGKKRCCRFSVSIQNDTDHKLQLLATSCGMTKSEMVDTILLTTLNSPSFIEQAQYHYNKNERFLIKPIVVNTGGTQQVIYE</sequence>
<evidence type="ECO:0000256" key="1">
    <source>
        <dbReference type="SAM" id="MobiDB-lite"/>
    </source>
</evidence>
<evidence type="ECO:0008006" key="4">
    <source>
        <dbReference type="Google" id="ProtNLM"/>
    </source>
</evidence>
<reference evidence="3" key="1">
    <citation type="journal article" date="2019" name="Int. J. Syst. Evol. Microbiol.">
        <title>The Global Catalogue of Microorganisms (GCM) 10K type strain sequencing project: providing services to taxonomists for standard genome sequencing and annotation.</title>
        <authorList>
            <consortium name="The Broad Institute Genomics Platform"/>
            <consortium name="The Broad Institute Genome Sequencing Center for Infectious Disease"/>
            <person name="Wu L."/>
            <person name="Ma J."/>
        </authorList>
    </citation>
    <scope>NUCLEOTIDE SEQUENCE [LARGE SCALE GENOMIC DNA]</scope>
    <source>
        <strain evidence="3">CECT 7184</strain>
    </source>
</reference>
<name>A0ABW0YPF7_9BACI</name>
<dbReference type="EMBL" id="JBHSOZ010000016">
    <property type="protein sequence ID" value="MFC5714375.1"/>
    <property type="molecule type" value="Genomic_DNA"/>
</dbReference>
<proteinExistence type="predicted"/>